<dbReference type="PANTHER" id="PTHR10434:SF9">
    <property type="entry name" value="PHOSPHOLIPID_GLYCEROL ACYLTRANSFERASE DOMAIN-CONTAINING PROTEIN"/>
    <property type="match status" value="1"/>
</dbReference>
<protein>
    <submittedName>
        <fullName evidence="5">1-acyl-sn-glycerol-3-phosphate acyltransferase</fullName>
    </submittedName>
</protein>
<dbReference type="InterPro" id="IPR002123">
    <property type="entry name" value="Plipid/glycerol_acylTrfase"/>
</dbReference>
<dbReference type="Pfam" id="PF01553">
    <property type="entry name" value="Acyltransferase"/>
    <property type="match status" value="1"/>
</dbReference>
<reference evidence="5 6" key="1">
    <citation type="submission" date="2018-11" db="EMBL/GenBank/DDBJ databases">
        <title>Genomic Encyclopedia of Type Strains, Phase IV (KMG-IV): sequencing the most valuable type-strain genomes for metagenomic binning, comparative biology and taxonomic classification.</title>
        <authorList>
            <person name="Goeker M."/>
        </authorList>
    </citation>
    <scope>NUCLEOTIDE SEQUENCE [LARGE SCALE GENOMIC DNA]</scope>
    <source>
        <strain evidence="5 6">DSM 100316</strain>
    </source>
</reference>
<keyword evidence="2 5" id="KW-0808">Transferase</keyword>
<dbReference type="PANTHER" id="PTHR10434">
    <property type="entry name" value="1-ACYL-SN-GLYCEROL-3-PHOSPHATE ACYLTRANSFERASE"/>
    <property type="match status" value="1"/>
</dbReference>
<dbReference type="AlphaFoldDB" id="A0A3N2DZS7"/>
<evidence type="ECO:0000313" key="6">
    <source>
        <dbReference type="Proteomes" id="UP000275394"/>
    </source>
</evidence>
<dbReference type="Proteomes" id="UP000275394">
    <property type="component" value="Unassembled WGS sequence"/>
</dbReference>
<comment type="pathway">
    <text evidence="1">Lipid metabolism.</text>
</comment>
<dbReference type="SUPFAM" id="SSF69593">
    <property type="entry name" value="Glycerol-3-phosphate (1)-acyltransferase"/>
    <property type="match status" value="1"/>
</dbReference>
<evidence type="ECO:0000256" key="1">
    <source>
        <dbReference type="ARBA" id="ARBA00005189"/>
    </source>
</evidence>
<gene>
    <name evidence="5" type="ORF">EDC56_0681</name>
</gene>
<dbReference type="EMBL" id="RKHR01000003">
    <property type="protein sequence ID" value="ROS05152.1"/>
    <property type="molecule type" value="Genomic_DNA"/>
</dbReference>
<dbReference type="GO" id="GO:0003841">
    <property type="term" value="F:1-acylglycerol-3-phosphate O-acyltransferase activity"/>
    <property type="evidence" value="ECO:0007669"/>
    <property type="project" value="TreeGrafter"/>
</dbReference>
<evidence type="ECO:0000256" key="3">
    <source>
        <dbReference type="ARBA" id="ARBA00023315"/>
    </source>
</evidence>
<keyword evidence="6" id="KW-1185">Reference proteome</keyword>
<organism evidence="5 6">
    <name type="scientific">Sinobacterium caligoides</name>
    <dbReference type="NCBI Taxonomy" id="933926"/>
    <lineage>
        <taxon>Bacteria</taxon>
        <taxon>Pseudomonadati</taxon>
        <taxon>Pseudomonadota</taxon>
        <taxon>Gammaproteobacteria</taxon>
        <taxon>Cellvibrionales</taxon>
        <taxon>Spongiibacteraceae</taxon>
        <taxon>Sinobacterium</taxon>
    </lineage>
</organism>
<name>A0A3N2DZS7_9GAMM</name>
<dbReference type="SMART" id="SM00563">
    <property type="entry name" value="PlsC"/>
    <property type="match status" value="1"/>
</dbReference>
<proteinExistence type="predicted"/>
<evidence type="ECO:0000259" key="4">
    <source>
        <dbReference type="SMART" id="SM00563"/>
    </source>
</evidence>
<evidence type="ECO:0000313" key="5">
    <source>
        <dbReference type="EMBL" id="ROS05152.1"/>
    </source>
</evidence>
<evidence type="ECO:0000256" key="2">
    <source>
        <dbReference type="ARBA" id="ARBA00022679"/>
    </source>
</evidence>
<comment type="caution">
    <text evidence="5">The sequence shown here is derived from an EMBL/GenBank/DDBJ whole genome shotgun (WGS) entry which is preliminary data.</text>
</comment>
<accession>A0A3N2DZS7</accession>
<sequence length="187" mass="21121">MNRTIFRTPVVSFLCHYVSRFFMRLRGWKVVGSAPTAKKYVLIAAPHTSNYDFPLMIGAAFTLRMDVHWMGKSSLFQFPLGTIARWFGGIAIDRSRSNNTVDATVEVFKQRDELVVVIPPEGTRAKVTKWKSGFYHIAHQAGVPIILGYIDTATKTAGFGHSYTPTGDFEKDMVEIQAFYKDKKGFD</sequence>
<keyword evidence="3 5" id="KW-0012">Acyltransferase</keyword>
<feature type="domain" description="Phospholipid/glycerol acyltransferase" evidence="4">
    <location>
        <begin position="41"/>
        <end position="153"/>
    </location>
</feature>
<dbReference type="CDD" id="cd07988">
    <property type="entry name" value="LPLAT_ABO13168-like"/>
    <property type="match status" value="1"/>
</dbReference>
<dbReference type="GO" id="GO:0006654">
    <property type="term" value="P:phosphatidic acid biosynthetic process"/>
    <property type="evidence" value="ECO:0007669"/>
    <property type="project" value="TreeGrafter"/>
</dbReference>